<dbReference type="InterPro" id="IPR020084">
    <property type="entry name" value="NUDIX_hydrolase_CS"/>
</dbReference>
<evidence type="ECO:0000259" key="2">
    <source>
        <dbReference type="PROSITE" id="PS51462"/>
    </source>
</evidence>
<dbReference type="Gene3D" id="3.90.79.10">
    <property type="entry name" value="Nucleoside Triphosphate Pyrophosphohydrolase"/>
    <property type="match status" value="1"/>
</dbReference>
<dbReference type="PANTHER" id="PTHR43736:SF1">
    <property type="entry name" value="DIHYDRONEOPTERIN TRIPHOSPHATE DIPHOSPHATASE"/>
    <property type="match status" value="1"/>
</dbReference>
<dbReference type="Pfam" id="PF00293">
    <property type="entry name" value="NUDIX"/>
    <property type="match status" value="1"/>
</dbReference>
<evidence type="ECO:0000313" key="4">
    <source>
        <dbReference type="Proteomes" id="UP000030624"/>
    </source>
</evidence>
<sequence length="137" mass="14980">MRCITLTVDAIIPYGNGIVLVKRKNEPFKGCYALPGGIVEYGESVENAVIREVKEETGLDVVIEKLVGVYSNPQRDPRGHFVSICFLARVVGGVLKAGSDAREVKIFKLNELPELAFDHSKMIGDAEVMISGILSEM</sequence>
<dbReference type="STRING" id="565033.GACE_0954"/>
<evidence type="ECO:0000256" key="1">
    <source>
        <dbReference type="ARBA" id="ARBA00022801"/>
    </source>
</evidence>
<dbReference type="InterPro" id="IPR015797">
    <property type="entry name" value="NUDIX_hydrolase-like_dom_sf"/>
</dbReference>
<proteinExistence type="predicted"/>
<dbReference type="Proteomes" id="UP000030624">
    <property type="component" value="Chromosome"/>
</dbReference>
<dbReference type="InterPro" id="IPR000086">
    <property type="entry name" value="NUDIX_hydrolase_dom"/>
</dbReference>
<dbReference type="PANTHER" id="PTHR43736">
    <property type="entry name" value="ADP-RIBOSE PYROPHOSPHATASE"/>
    <property type="match status" value="1"/>
</dbReference>
<dbReference type="eggNOG" id="arCOG01075">
    <property type="taxonomic scope" value="Archaea"/>
</dbReference>
<dbReference type="GeneID" id="24797544"/>
<dbReference type="EMBL" id="CP009552">
    <property type="protein sequence ID" value="AIY90001.1"/>
    <property type="molecule type" value="Genomic_DNA"/>
</dbReference>
<dbReference type="KEGG" id="gac:GACE_0954"/>
<dbReference type="AlphaFoldDB" id="A0A0A7GGB5"/>
<dbReference type="SUPFAM" id="SSF55811">
    <property type="entry name" value="Nudix"/>
    <property type="match status" value="1"/>
</dbReference>
<name>A0A0A7GGB5_GEOAI</name>
<protein>
    <submittedName>
        <fullName evidence="3">ADP-ribose pyrophosphatase</fullName>
    </submittedName>
</protein>
<dbReference type="CDD" id="cd18873">
    <property type="entry name" value="NUDIX_NadM_like"/>
    <property type="match status" value="1"/>
</dbReference>
<keyword evidence="1" id="KW-0378">Hydrolase</keyword>
<dbReference type="PROSITE" id="PS51462">
    <property type="entry name" value="NUDIX"/>
    <property type="match status" value="1"/>
</dbReference>
<reference evidence="3 4" key="1">
    <citation type="journal article" date="2015" name="Appl. Environ. Microbiol.">
        <title>The Geoglobus acetivorans genome: Fe(III) reduction, acetate utilization, autotrophic growth, and degradation of aromatic compounds in a hyperthermophilic archaeon.</title>
        <authorList>
            <person name="Mardanov A.V."/>
            <person name="Slododkina G.B."/>
            <person name="Slobodkin A.I."/>
            <person name="Beletsky A.V."/>
            <person name="Gavrilov S.N."/>
            <person name="Kublanov I.V."/>
            <person name="Bonch-Osmolovskaya E.A."/>
            <person name="Skryabin K.G."/>
            <person name="Ravin N.V."/>
        </authorList>
    </citation>
    <scope>NUCLEOTIDE SEQUENCE [LARGE SCALE GENOMIC DNA]</scope>
    <source>
        <strain evidence="3 4">SBH6</strain>
    </source>
</reference>
<evidence type="ECO:0000313" key="3">
    <source>
        <dbReference type="EMBL" id="AIY90001.1"/>
    </source>
</evidence>
<feature type="domain" description="Nudix hydrolase" evidence="2">
    <location>
        <begin position="1"/>
        <end position="131"/>
    </location>
</feature>
<dbReference type="GO" id="GO:0016787">
    <property type="term" value="F:hydrolase activity"/>
    <property type="evidence" value="ECO:0007669"/>
    <property type="project" value="UniProtKB-KW"/>
</dbReference>
<dbReference type="PROSITE" id="PS00893">
    <property type="entry name" value="NUDIX_BOX"/>
    <property type="match status" value="1"/>
</dbReference>
<gene>
    <name evidence="3" type="ORF">GACE_0954</name>
</gene>
<dbReference type="PRINTS" id="PR00502">
    <property type="entry name" value="NUDIXFAMILY"/>
</dbReference>
<dbReference type="RefSeq" id="WP_048091594.1">
    <property type="nucleotide sequence ID" value="NZ_CP009552.1"/>
</dbReference>
<accession>A0A0A7GGB5</accession>
<dbReference type="HOGENOM" id="CLU_037162_20_3_2"/>
<organism evidence="3 4">
    <name type="scientific">Geoglobus acetivorans</name>
    <dbReference type="NCBI Taxonomy" id="565033"/>
    <lineage>
        <taxon>Archaea</taxon>
        <taxon>Methanobacteriati</taxon>
        <taxon>Methanobacteriota</taxon>
        <taxon>Archaeoglobi</taxon>
        <taxon>Archaeoglobales</taxon>
        <taxon>Archaeoglobaceae</taxon>
        <taxon>Geoglobus</taxon>
    </lineage>
</organism>
<dbReference type="InterPro" id="IPR020476">
    <property type="entry name" value="Nudix_hydrolase"/>
</dbReference>